<proteinExistence type="inferred from homology"/>
<dbReference type="EMBL" id="VXLC01000018">
    <property type="protein sequence ID" value="KAA8884772.1"/>
    <property type="molecule type" value="Genomic_DNA"/>
</dbReference>
<dbReference type="OrthoDB" id="9809616at2"/>
<evidence type="ECO:0000256" key="2">
    <source>
        <dbReference type="ARBA" id="ARBA00007970"/>
    </source>
</evidence>
<dbReference type="InterPro" id="IPR015421">
    <property type="entry name" value="PyrdxlP-dep_Trfase_major"/>
</dbReference>
<evidence type="ECO:0000259" key="11">
    <source>
        <dbReference type="Pfam" id="PF00155"/>
    </source>
</evidence>
<keyword evidence="7" id="KW-0663">Pyridoxal phosphate</keyword>
<dbReference type="InterPro" id="IPR015422">
    <property type="entry name" value="PyrdxlP-dep_Trfase_small"/>
</dbReference>
<feature type="domain" description="Aminotransferase class I/classII large" evidence="11">
    <location>
        <begin position="137"/>
        <end position="366"/>
    </location>
</feature>
<dbReference type="Pfam" id="PF00155">
    <property type="entry name" value="Aminotran_1_2"/>
    <property type="match status" value="1"/>
</dbReference>
<evidence type="ECO:0000256" key="4">
    <source>
        <dbReference type="ARBA" id="ARBA00022576"/>
    </source>
</evidence>
<name>A0A5N0E5S5_9NOCA</name>
<feature type="compositionally biased region" description="Basic and acidic residues" evidence="10">
    <location>
        <begin position="13"/>
        <end position="24"/>
    </location>
</feature>
<dbReference type="CDD" id="cd00609">
    <property type="entry name" value="AAT_like"/>
    <property type="match status" value="1"/>
</dbReference>
<evidence type="ECO:0000256" key="1">
    <source>
        <dbReference type="ARBA" id="ARBA00005011"/>
    </source>
</evidence>
<dbReference type="AlphaFoldDB" id="A0A5N0E5S5"/>
<evidence type="ECO:0000256" key="8">
    <source>
        <dbReference type="ARBA" id="ARBA00023102"/>
    </source>
</evidence>
<dbReference type="InterPro" id="IPR004839">
    <property type="entry name" value="Aminotransferase_I/II_large"/>
</dbReference>
<evidence type="ECO:0000313" key="12">
    <source>
        <dbReference type="EMBL" id="KAA8884772.1"/>
    </source>
</evidence>
<dbReference type="SUPFAM" id="SSF53383">
    <property type="entry name" value="PLP-dependent transferases"/>
    <property type="match status" value="1"/>
</dbReference>
<reference evidence="12 13" key="1">
    <citation type="submission" date="2019-09" db="EMBL/GenBank/DDBJ databases">
        <authorList>
            <person name="Wang X."/>
        </authorList>
    </citation>
    <scope>NUCLEOTIDE SEQUENCE [LARGE SCALE GENOMIC DNA]</scope>
    <source>
        <strain evidence="12 13">CICC 11023</strain>
    </source>
</reference>
<protein>
    <recommendedName>
        <fullName evidence="3">histidinol-phosphate transaminase</fullName>
        <ecNumber evidence="3">2.6.1.9</ecNumber>
    </recommendedName>
</protein>
<dbReference type="InterPro" id="IPR050106">
    <property type="entry name" value="HistidinolP_aminotransfase"/>
</dbReference>
<feature type="region of interest" description="Disordered" evidence="10">
    <location>
        <begin position="1"/>
        <end position="87"/>
    </location>
</feature>
<evidence type="ECO:0000256" key="7">
    <source>
        <dbReference type="ARBA" id="ARBA00022898"/>
    </source>
</evidence>
<dbReference type="PANTHER" id="PTHR43643">
    <property type="entry name" value="HISTIDINOL-PHOSPHATE AMINOTRANSFERASE 2"/>
    <property type="match status" value="1"/>
</dbReference>
<comment type="caution">
    <text evidence="12">The sequence shown here is derived from an EMBL/GenBank/DDBJ whole genome shotgun (WGS) entry which is preliminary data.</text>
</comment>
<keyword evidence="4 12" id="KW-0032">Aminotransferase</keyword>
<feature type="compositionally biased region" description="Gly residues" evidence="10">
    <location>
        <begin position="63"/>
        <end position="75"/>
    </location>
</feature>
<dbReference type="GO" id="GO:0030170">
    <property type="term" value="F:pyridoxal phosphate binding"/>
    <property type="evidence" value="ECO:0007669"/>
    <property type="project" value="InterPro"/>
</dbReference>
<dbReference type="Proteomes" id="UP000323876">
    <property type="component" value="Unassembled WGS sequence"/>
</dbReference>
<evidence type="ECO:0000256" key="9">
    <source>
        <dbReference type="ARBA" id="ARBA00047481"/>
    </source>
</evidence>
<dbReference type="GO" id="GO:0004400">
    <property type="term" value="F:histidinol-phosphate transaminase activity"/>
    <property type="evidence" value="ECO:0007669"/>
    <property type="project" value="UniProtKB-EC"/>
</dbReference>
<keyword evidence="5" id="KW-0028">Amino-acid biosynthesis</keyword>
<comment type="pathway">
    <text evidence="1">Amino-acid biosynthesis; L-histidine biosynthesis; L-histidine from 5-phospho-alpha-D-ribose 1-diphosphate: step 7/9.</text>
</comment>
<keyword evidence="6 12" id="KW-0808">Transferase</keyword>
<sequence length="428" mass="45342">MGTGTAHAALRHPQAEDPGTDRAVRLAARHGRLPDRRQAGRRAAALDAGRRVPGTGSLAPQPAGGGGRTTAGSGGRVRAVRADHPAGRQEAEIPVTVDLTWTGSQFLDPVAHAAQIATALGTVDLTTKDETWCTAVAAACARYFGLPDGSVRVAAGATQLIEVLLRKHYRGLVVDVAPGFHLTATICAQAGWRRVAVSVREPEELLPALEPYLIQPEAVISLSSPRNPLGYQFSPATISTLLERARGVVVLDEVYADFADFSALSLIREYPNLYVVRTFSKAWGLANLRIGFAASAAFEAGATIPLIPNAVSGIAQRAASHLLAYPDSVVESISAARKSRDRMIAVLGGIPNLRVWPSQSNYLCLETPLAGALAACLAEIGYPVRLLHDLSGYPADFPVGIRLTVPRPPHDDAVLDMIAAVHDRAVTR</sequence>
<dbReference type="EC" id="2.6.1.9" evidence="3"/>
<dbReference type="GO" id="GO:0000105">
    <property type="term" value="P:L-histidine biosynthetic process"/>
    <property type="evidence" value="ECO:0007669"/>
    <property type="project" value="UniProtKB-KW"/>
</dbReference>
<evidence type="ECO:0000256" key="5">
    <source>
        <dbReference type="ARBA" id="ARBA00022605"/>
    </source>
</evidence>
<accession>A0A5N0E5S5</accession>
<dbReference type="Gene3D" id="3.40.640.10">
    <property type="entry name" value="Type I PLP-dependent aspartate aminotransferase-like (Major domain)"/>
    <property type="match status" value="1"/>
</dbReference>
<gene>
    <name evidence="12" type="ORF">F3087_32930</name>
</gene>
<keyword evidence="8" id="KW-0368">Histidine biosynthesis</keyword>
<evidence type="ECO:0000256" key="10">
    <source>
        <dbReference type="SAM" id="MobiDB-lite"/>
    </source>
</evidence>
<comment type="similarity">
    <text evidence="2">Belongs to the class-II pyridoxal-phosphate-dependent aminotransferase family. Histidinol-phosphate aminotransferase subfamily.</text>
</comment>
<comment type="catalytic activity">
    <reaction evidence="9">
        <text>L-histidinol phosphate + 2-oxoglutarate = 3-(imidazol-4-yl)-2-oxopropyl phosphate + L-glutamate</text>
        <dbReference type="Rhea" id="RHEA:23744"/>
        <dbReference type="ChEBI" id="CHEBI:16810"/>
        <dbReference type="ChEBI" id="CHEBI:29985"/>
        <dbReference type="ChEBI" id="CHEBI:57766"/>
        <dbReference type="ChEBI" id="CHEBI:57980"/>
        <dbReference type="EC" id="2.6.1.9"/>
    </reaction>
</comment>
<evidence type="ECO:0000256" key="6">
    <source>
        <dbReference type="ARBA" id="ARBA00022679"/>
    </source>
</evidence>
<evidence type="ECO:0000313" key="13">
    <source>
        <dbReference type="Proteomes" id="UP000323876"/>
    </source>
</evidence>
<organism evidence="12 13">
    <name type="scientific">Nocardia colli</name>
    <dbReference type="NCBI Taxonomy" id="2545717"/>
    <lineage>
        <taxon>Bacteria</taxon>
        <taxon>Bacillati</taxon>
        <taxon>Actinomycetota</taxon>
        <taxon>Actinomycetes</taxon>
        <taxon>Mycobacteriales</taxon>
        <taxon>Nocardiaceae</taxon>
        <taxon>Nocardia</taxon>
    </lineage>
</organism>
<keyword evidence="13" id="KW-1185">Reference proteome</keyword>
<dbReference type="Gene3D" id="3.90.1150.10">
    <property type="entry name" value="Aspartate Aminotransferase, domain 1"/>
    <property type="match status" value="1"/>
</dbReference>
<dbReference type="InterPro" id="IPR015424">
    <property type="entry name" value="PyrdxlP-dep_Trfase"/>
</dbReference>
<dbReference type="PANTHER" id="PTHR43643:SF6">
    <property type="entry name" value="HISTIDINOL-PHOSPHATE AMINOTRANSFERASE"/>
    <property type="match status" value="1"/>
</dbReference>
<evidence type="ECO:0000256" key="3">
    <source>
        <dbReference type="ARBA" id="ARBA00012748"/>
    </source>
</evidence>